<dbReference type="AlphaFoldDB" id="A0AAN9ENE7"/>
<dbReference type="Pfam" id="PF26130">
    <property type="entry name" value="PB1-like"/>
    <property type="match status" value="1"/>
</dbReference>
<reference evidence="3 4" key="1">
    <citation type="submission" date="2024-01" db="EMBL/GenBank/DDBJ databases">
        <title>The genomes of 5 underutilized Papilionoideae crops provide insights into root nodulation and disease resistanc.</title>
        <authorList>
            <person name="Yuan L."/>
        </authorList>
    </citation>
    <scope>NUCLEOTIDE SEQUENCE [LARGE SCALE GENOMIC DNA]</scope>
    <source>
        <strain evidence="3">ZHUSHIDOU_FW_LH</strain>
        <tissue evidence="3">Leaf</tissue>
    </source>
</reference>
<feature type="domain" description="PB1-like" evidence="2">
    <location>
        <begin position="16"/>
        <end position="97"/>
    </location>
</feature>
<comment type="caution">
    <text evidence="3">The sequence shown here is derived from an EMBL/GenBank/DDBJ whole genome shotgun (WGS) entry which is preliminary data.</text>
</comment>
<feature type="compositionally biased region" description="Acidic residues" evidence="1">
    <location>
        <begin position="136"/>
        <end position="145"/>
    </location>
</feature>
<dbReference type="Proteomes" id="UP001372338">
    <property type="component" value="Unassembled WGS sequence"/>
</dbReference>
<dbReference type="EMBL" id="JAYWIO010000005">
    <property type="protein sequence ID" value="KAK7260314.1"/>
    <property type="molecule type" value="Genomic_DNA"/>
</dbReference>
<feature type="region of interest" description="Disordered" evidence="1">
    <location>
        <begin position="110"/>
        <end position="248"/>
    </location>
</feature>
<feature type="compositionally biased region" description="Polar residues" evidence="1">
    <location>
        <begin position="159"/>
        <end position="170"/>
    </location>
</feature>
<protein>
    <recommendedName>
        <fullName evidence="2">PB1-like domain-containing protein</fullName>
    </recommendedName>
</protein>
<feature type="compositionally biased region" description="Basic and acidic residues" evidence="1">
    <location>
        <begin position="200"/>
        <end position="217"/>
    </location>
</feature>
<feature type="compositionally biased region" description="Acidic residues" evidence="1">
    <location>
        <begin position="185"/>
        <end position="199"/>
    </location>
</feature>
<evidence type="ECO:0000256" key="1">
    <source>
        <dbReference type="SAM" id="MobiDB-lite"/>
    </source>
</evidence>
<proteinExistence type="predicted"/>
<name>A0AAN9ENE7_CROPI</name>
<keyword evidence="4" id="KW-1185">Reference proteome</keyword>
<accession>A0AAN9ENE7</accession>
<dbReference type="InterPro" id="IPR058594">
    <property type="entry name" value="PB1-like_dom_pln"/>
</dbReference>
<gene>
    <name evidence="3" type="ORF">RIF29_26269</name>
</gene>
<organism evidence="3 4">
    <name type="scientific">Crotalaria pallida</name>
    <name type="common">Smooth rattlebox</name>
    <name type="synonym">Crotalaria striata</name>
    <dbReference type="NCBI Taxonomy" id="3830"/>
    <lineage>
        <taxon>Eukaryota</taxon>
        <taxon>Viridiplantae</taxon>
        <taxon>Streptophyta</taxon>
        <taxon>Embryophyta</taxon>
        <taxon>Tracheophyta</taxon>
        <taxon>Spermatophyta</taxon>
        <taxon>Magnoliopsida</taxon>
        <taxon>eudicotyledons</taxon>
        <taxon>Gunneridae</taxon>
        <taxon>Pentapetalae</taxon>
        <taxon>rosids</taxon>
        <taxon>fabids</taxon>
        <taxon>Fabales</taxon>
        <taxon>Fabaceae</taxon>
        <taxon>Papilionoideae</taxon>
        <taxon>50 kb inversion clade</taxon>
        <taxon>genistoids sensu lato</taxon>
        <taxon>core genistoids</taxon>
        <taxon>Crotalarieae</taxon>
        <taxon>Crotalaria</taxon>
    </lineage>
</organism>
<evidence type="ECO:0000313" key="4">
    <source>
        <dbReference type="Proteomes" id="UP001372338"/>
    </source>
</evidence>
<sequence>MQNSKHFENMKKKKKTHATLVLHIEGVFKRGESSVLQYVDDTVDKFPPVDVDLINYFDLVKMFVDIGYRDSELKKIMWMHPDARDFETGLRPLRSNVNLDIELMCDAYEGMSSSSSSDDYDSAEDSAYRPPPSYIGEEDSDEEEVAIQKKKKVASKPKATTNKLNSGPSNNKKKKVMQEKKDIPNESESDPSSDDDIDDEHEHEHEDDSVASFEEHGYNSYAEEMHSPMCTDDEAESMPSNPSFNDMDQRCYKDSMEAMA</sequence>
<evidence type="ECO:0000313" key="3">
    <source>
        <dbReference type="EMBL" id="KAK7260314.1"/>
    </source>
</evidence>
<evidence type="ECO:0000259" key="2">
    <source>
        <dbReference type="Pfam" id="PF26130"/>
    </source>
</evidence>